<dbReference type="InterPro" id="IPR014436">
    <property type="entry name" value="Extradiol_dOase_DODA"/>
</dbReference>
<evidence type="ECO:0000256" key="2">
    <source>
        <dbReference type="ARBA" id="ARBA00007581"/>
    </source>
</evidence>
<dbReference type="EMBL" id="CP000922">
    <property type="protein sequence ID" value="ACJ34428.1"/>
    <property type="molecule type" value="Genomic_DNA"/>
</dbReference>
<comment type="cofactor">
    <cofactor evidence="1">
        <name>Zn(2+)</name>
        <dbReference type="ChEBI" id="CHEBI:29105"/>
    </cofactor>
</comment>
<dbReference type="PANTHER" id="PTHR30096:SF0">
    <property type="entry name" value="4,5-DOPA DIOXYGENASE EXTRADIOL-LIKE PROTEIN"/>
    <property type="match status" value="1"/>
</dbReference>
<dbReference type="InterPro" id="IPR004183">
    <property type="entry name" value="Xdiol_dOase_suB"/>
</dbReference>
<protein>
    <submittedName>
        <fullName evidence="7">Dioxygenase</fullName>
    </submittedName>
</protein>
<accession>B7GLN2</accession>
<reference evidence="7 8" key="1">
    <citation type="journal article" date="2008" name="Genome Biol.">
        <title>Encapsulated in silica: genome, proteome and physiology of the thermophilic bacterium Anoxybacillus flavithermus WK1.</title>
        <authorList>
            <person name="Saw J.H."/>
            <person name="Mountain B.W."/>
            <person name="Feng L."/>
            <person name="Omelchenko M.V."/>
            <person name="Hou S."/>
            <person name="Saito J.A."/>
            <person name="Stott M.B."/>
            <person name="Li D."/>
            <person name="Zhao G."/>
            <person name="Wu J."/>
            <person name="Galperin M.Y."/>
            <person name="Koonin E.V."/>
            <person name="Makarova K.S."/>
            <person name="Wolf Y.I."/>
            <person name="Rigden D.J."/>
            <person name="Dunfield P.F."/>
            <person name="Wang L."/>
            <person name="Alam M."/>
        </authorList>
    </citation>
    <scope>NUCLEOTIDE SEQUENCE [LARGE SCALE GENOMIC DNA]</scope>
    <source>
        <strain evidence="8">DSM 21510 / WK1</strain>
    </source>
</reference>
<feature type="domain" description="Extradiol ring-cleavage dioxygenase class III enzyme subunit B" evidence="6">
    <location>
        <begin position="60"/>
        <end position="305"/>
    </location>
</feature>
<comment type="similarity">
    <text evidence="2">Belongs to the DODA-type extradiol aromatic ring-opening dioxygenase family.</text>
</comment>
<evidence type="ECO:0000259" key="6">
    <source>
        <dbReference type="Pfam" id="PF02900"/>
    </source>
</evidence>
<dbReference type="Proteomes" id="UP000000742">
    <property type="component" value="Chromosome"/>
</dbReference>
<dbReference type="eggNOG" id="COG3384">
    <property type="taxonomic scope" value="Bacteria"/>
</dbReference>
<dbReference type="HOGENOM" id="CLU_046582_2_1_9"/>
<name>B7GLN2_ANOFW</name>
<sequence>MDTLDTRNADSNNTCSHLFFIFIVMLCTTARPCASHAKIDKSEIYMVHWRKRSEVMKAPALFLAHGSPMLAIEDSAYTSFLTTLGKQMHPKAIVVFTAHWMTRQPTVSSIAGTYEMIYDFSGFPRELYEVTYAAQGSVEWAKRVQHQFKHVSPIVNVDETRGLDHGSWVLLSRLFPEANIPIIQASVVPWWTPKQLFQLGEALRPLRDEGVMILGSGGTVHNLMALRWDEQTKADSWAVAFDDWLLAQSSAQSEDVFHYEEKAPYAKQAVPTPEHLAPYWIAYGAGDRKEAPRVLFRAYEYGSLSLMAVSF</sequence>
<evidence type="ECO:0000256" key="1">
    <source>
        <dbReference type="ARBA" id="ARBA00001947"/>
    </source>
</evidence>
<keyword evidence="7" id="KW-0223">Dioxygenase</keyword>
<dbReference type="GO" id="GO:0016702">
    <property type="term" value="F:oxidoreductase activity, acting on single donors with incorporation of molecular oxygen, incorporation of two atoms of oxygen"/>
    <property type="evidence" value="ECO:0007669"/>
    <property type="project" value="UniProtKB-ARBA"/>
</dbReference>
<dbReference type="CDD" id="cd07363">
    <property type="entry name" value="45_DOPA_Dioxygenase"/>
    <property type="match status" value="1"/>
</dbReference>
<dbReference type="Pfam" id="PF02900">
    <property type="entry name" value="LigB"/>
    <property type="match status" value="1"/>
</dbReference>
<dbReference type="GO" id="GO:0008198">
    <property type="term" value="F:ferrous iron binding"/>
    <property type="evidence" value="ECO:0007669"/>
    <property type="project" value="InterPro"/>
</dbReference>
<dbReference type="PIRSF" id="PIRSF006157">
    <property type="entry name" value="Doxgns_DODA"/>
    <property type="match status" value="1"/>
</dbReference>
<dbReference type="PANTHER" id="PTHR30096">
    <property type="entry name" value="4,5-DOPA DIOXYGENASE EXTRADIOL-LIKE PROTEIN"/>
    <property type="match status" value="1"/>
</dbReference>
<dbReference type="KEGG" id="afl:Aflv_2069"/>
<proteinExistence type="inferred from homology"/>
<keyword evidence="3" id="KW-0479">Metal-binding</keyword>
<gene>
    <name evidence="7" type="ordered locus">Aflv_2069</name>
</gene>
<evidence type="ECO:0000313" key="8">
    <source>
        <dbReference type="Proteomes" id="UP000000742"/>
    </source>
</evidence>
<keyword evidence="4" id="KW-0862">Zinc</keyword>
<dbReference type="STRING" id="491915.Aflv_2069"/>
<dbReference type="Gene3D" id="3.40.830.10">
    <property type="entry name" value="LigB-like"/>
    <property type="match status" value="1"/>
</dbReference>
<dbReference type="SUPFAM" id="SSF53213">
    <property type="entry name" value="LigB-like"/>
    <property type="match status" value="1"/>
</dbReference>
<evidence type="ECO:0000256" key="4">
    <source>
        <dbReference type="ARBA" id="ARBA00022833"/>
    </source>
</evidence>
<evidence type="ECO:0000256" key="5">
    <source>
        <dbReference type="ARBA" id="ARBA00023002"/>
    </source>
</evidence>
<organism evidence="7 8">
    <name type="scientific">Anoxybacillus flavithermus (strain DSM 21510 / WK1)</name>
    <dbReference type="NCBI Taxonomy" id="491915"/>
    <lineage>
        <taxon>Bacteria</taxon>
        <taxon>Bacillati</taxon>
        <taxon>Bacillota</taxon>
        <taxon>Bacilli</taxon>
        <taxon>Bacillales</taxon>
        <taxon>Anoxybacillaceae</taxon>
        <taxon>Anoxybacillus</taxon>
    </lineage>
</organism>
<dbReference type="GO" id="GO:0008270">
    <property type="term" value="F:zinc ion binding"/>
    <property type="evidence" value="ECO:0007669"/>
    <property type="project" value="InterPro"/>
</dbReference>
<dbReference type="AlphaFoldDB" id="B7GLN2"/>
<evidence type="ECO:0000313" key="7">
    <source>
        <dbReference type="EMBL" id="ACJ34428.1"/>
    </source>
</evidence>
<keyword evidence="5" id="KW-0560">Oxidoreductase</keyword>
<evidence type="ECO:0000256" key="3">
    <source>
        <dbReference type="ARBA" id="ARBA00022723"/>
    </source>
</evidence>